<proteinExistence type="inferred from homology"/>
<evidence type="ECO:0000256" key="4">
    <source>
        <dbReference type="ARBA" id="ARBA00011245"/>
    </source>
</evidence>
<keyword evidence="6 15" id="KW-0963">Cytoplasm</keyword>
<evidence type="ECO:0000256" key="3">
    <source>
        <dbReference type="ARBA" id="ARBA00005493"/>
    </source>
</evidence>
<keyword evidence="12 15" id="KW-0627">Porphyrin biosynthesis</keyword>
<dbReference type="Gene3D" id="3.80.30.20">
    <property type="entry name" value="tm_1862 like domain"/>
    <property type="match status" value="1"/>
</dbReference>
<dbReference type="PANTHER" id="PTHR13932">
    <property type="entry name" value="COPROPORPHYRINIGEN III OXIDASE"/>
    <property type="match status" value="1"/>
</dbReference>
<comment type="catalytic activity">
    <reaction evidence="14 15">
        <text>coproporphyrinogen III + 2 S-adenosyl-L-methionine = protoporphyrinogen IX + 2 5'-deoxyadenosine + 2 L-methionine + 2 CO2</text>
        <dbReference type="Rhea" id="RHEA:15425"/>
        <dbReference type="ChEBI" id="CHEBI:16526"/>
        <dbReference type="ChEBI" id="CHEBI:17319"/>
        <dbReference type="ChEBI" id="CHEBI:57307"/>
        <dbReference type="ChEBI" id="CHEBI:57309"/>
        <dbReference type="ChEBI" id="CHEBI:57844"/>
        <dbReference type="ChEBI" id="CHEBI:59789"/>
        <dbReference type="EC" id="1.3.98.3"/>
    </reaction>
</comment>
<feature type="binding site" evidence="17">
    <location>
        <position position="74"/>
    </location>
    <ligand>
        <name>[4Fe-4S] cluster</name>
        <dbReference type="ChEBI" id="CHEBI:49883"/>
        <note>4Fe-4S-S-AdoMet</note>
    </ligand>
</feature>
<comment type="pathway">
    <text evidence="2 15">Porphyrin-containing compound metabolism; protoporphyrin-IX biosynthesis; protoporphyrinogen-IX from coproporphyrinogen-III (AdoMet route): step 1/1.</text>
</comment>
<dbReference type="SUPFAM" id="SSF102114">
    <property type="entry name" value="Radical SAM enzymes"/>
    <property type="match status" value="1"/>
</dbReference>
<keyword evidence="9 15" id="KW-0560">Oxidoreductase</keyword>
<comment type="similarity">
    <text evidence="3 15">Belongs to the anaerobic coproporphyrinogen-III oxidase family.</text>
</comment>
<dbReference type="SFLD" id="SFLDG01065">
    <property type="entry name" value="anaerobic_coproporphyrinogen-I"/>
    <property type="match status" value="1"/>
</dbReference>
<dbReference type="NCBIfam" id="TIGR00538">
    <property type="entry name" value="hemN"/>
    <property type="match status" value="1"/>
</dbReference>
<evidence type="ECO:0000256" key="14">
    <source>
        <dbReference type="ARBA" id="ARBA00048321"/>
    </source>
</evidence>
<keyword evidence="7 15" id="KW-0949">S-adenosyl-L-methionine</keyword>
<feature type="binding site" evidence="16">
    <location>
        <position position="151"/>
    </location>
    <ligand>
        <name>S-adenosyl-L-methionine</name>
        <dbReference type="ChEBI" id="CHEBI:59789"/>
        <label>1</label>
    </ligand>
</feature>
<dbReference type="PIRSF" id="PIRSF000167">
    <property type="entry name" value="HemN"/>
    <property type="match status" value="1"/>
</dbReference>
<dbReference type="SFLD" id="SFLDS00029">
    <property type="entry name" value="Radical_SAM"/>
    <property type="match status" value="1"/>
</dbReference>
<comment type="cofactor">
    <cofactor evidence="15 17">
        <name>[4Fe-4S] cluster</name>
        <dbReference type="ChEBI" id="CHEBI:49883"/>
    </cofactor>
    <text evidence="15 17">Binds 1 [4Fe-4S] cluster. The cluster is coordinated with 3 cysteines and an exchangeable S-adenosyl-L-methionine.</text>
</comment>
<keyword evidence="10 15" id="KW-0408">Iron</keyword>
<dbReference type="GO" id="GO:0005737">
    <property type="term" value="C:cytoplasm"/>
    <property type="evidence" value="ECO:0007669"/>
    <property type="project" value="UniProtKB-SubCell"/>
</dbReference>
<keyword evidence="11 15" id="KW-0411">Iron-sulfur</keyword>
<comment type="subcellular location">
    <subcellularLocation>
        <location evidence="1 15">Cytoplasm</location>
    </subcellularLocation>
</comment>
<evidence type="ECO:0000256" key="13">
    <source>
        <dbReference type="ARBA" id="ARBA00024295"/>
    </source>
</evidence>
<name>A0A2W5UT45_9CAUL</name>
<feature type="binding site" evidence="16">
    <location>
        <position position="118"/>
    </location>
    <ligand>
        <name>S-adenosyl-L-methionine</name>
        <dbReference type="ChEBI" id="CHEBI:59789"/>
        <label>1</label>
    </ligand>
</feature>
<dbReference type="Proteomes" id="UP000249393">
    <property type="component" value="Unassembled WGS sequence"/>
</dbReference>
<comment type="subunit">
    <text evidence="4">Monomer.</text>
</comment>
<evidence type="ECO:0000313" key="19">
    <source>
        <dbReference type="EMBL" id="PZR30880.1"/>
    </source>
</evidence>
<organism evidence="19 20">
    <name type="scientific">Caulobacter segnis</name>
    <dbReference type="NCBI Taxonomy" id="88688"/>
    <lineage>
        <taxon>Bacteria</taxon>
        <taxon>Pseudomonadati</taxon>
        <taxon>Pseudomonadota</taxon>
        <taxon>Alphaproteobacteria</taxon>
        <taxon>Caulobacterales</taxon>
        <taxon>Caulobacteraceae</taxon>
        <taxon>Caulobacter</taxon>
    </lineage>
</organism>
<sequence>MTAAAAQIPANDHQALLTRYDSRAPRYTSYPTALQFSKEVDAEVYGEWLGGLDPREPVSLYAHIPFCDRLCWYCGCNTRVVKKQALISEYVERLVDELALVETRLPGRIKAGAVHLGGGTPNMLSRDDLVRLFGALRHVFPFAPGVEISAELDPAVLTESWVKAAAFHGLNRASLGVQDLAPHVQEAVNRVEPFEVVARATHWLRQAGVASINLDLMYGLPKQTTADVVATLDKVLTLRPERIALFGYAHVPWARSHQKLIREEDLADANGRFEQSQAAAERLVKAGYVAIGLDHFALPNDDLALGVATGTLRRNFQGYTTDQHPTLIGLGASSIGRMPGGYVQNLPAEVAWRDAILQGRLPVARGVKLTDDDRLRADVIERLMCDFEVDLEAVATRHGVSSEVFGQDVGKLAELRADGLVQVDGDVIRVTEAGRPFVRLTAQAFDHRSDTSEGFSRAI</sequence>
<comment type="caution">
    <text evidence="19">The sequence shown here is derived from an EMBL/GenBank/DDBJ whole genome shotgun (WGS) entry which is preliminary data.</text>
</comment>
<feature type="binding site" evidence="16">
    <location>
        <position position="215"/>
    </location>
    <ligand>
        <name>S-adenosyl-L-methionine</name>
        <dbReference type="ChEBI" id="CHEBI:59789"/>
        <label>2</label>
    </ligand>
</feature>
<evidence type="ECO:0000256" key="7">
    <source>
        <dbReference type="ARBA" id="ARBA00022691"/>
    </source>
</evidence>
<evidence type="ECO:0000256" key="8">
    <source>
        <dbReference type="ARBA" id="ARBA00022723"/>
    </source>
</evidence>
<dbReference type="InterPro" id="IPR010723">
    <property type="entry name" value="HemN_C"/>
</dbReference>
<evidence type="ECO:0000256" key="1">
    <source>
        <dbReference type="ARBA" id="ARBA00004496"/>
    </source>
</evidence>
<dbReference type="UniPathway" id="UPA00251">
    <property type="reaction ID" value="UER00323"/>
</dbReference>
<feature type="binding site" evidence="17">
    <location>
        <position position="67"/>
    </location>
    <ligand>
        <name>[4Fe-4S] cluster</name>
        <dbReference type="ChEBI" id="CHEBI:49883"/>
        <note>4Fe-4S-S-AdoMet</note>
    </ligand>
</feature>
<evidence type="ECO:0000256" key="16">
    <source>
        <dbReference type="PIRSR" id="PIRSR000167-1"/>
    </source>
</evidence>
<dbReference type="GO" id="GO:0004109">
    <property type="term" value="F:coproporphyrinogen oxidase activity"/>
    <property type="evidence" value="ECO:0007669"/>
    <property type="project" value="InterPro"/>
</dbReference>
<dbReference type="PROSITE" id="PS51918">
    <property type="entry name" value="RADICAL_SAM"/>
    <property type="match status" value="1"/>
</dbReference>
<feature type="domain" description="Radical SAM core" evidence="18">
    <location>
        <begin position="52"/>
        <end position="286"/>
    </location>
</feature>
<evidence type="ECO:0000256" key="11">
    <source>
        <dbReference type="ARBA" id="ARBA00023014"/>
    </source>
</evidence>
<dbReference type="InterPro" id="IPR004558">
    <property type="entry name" value="Coprogen_oxidase_HemN"/>
</dbReference>
<evidence type="ECO:0000259" key="18">
    <source>
        <dbReference type="PROSITE" id="PS51918"/>
    </source>
</evidence>
<dbReference type="GO" id="GO:0051989">
    <property type="term" value="F:coproporphyrinogen dehydrogenase activity"/>
    <property type="evidence" value="ECO:0007669"/>
    <property type="project" value="UniProtKB-EC"/>
</dbReference>
<dbReference type="InterPro" id="IPR058240">
    <property type="entry name" value="rSAM_sf"/>
</dbReference>
<dbReference type="EC" id="1.3.98.3" evidence="15"/>
<dbReference type="InterPro" id="IPR034505">
    <property type="entry name" value="Coproporphyrinogen-III_oxidase"/>
</dbReference>
<comment type="function">
    <text evidence="13">Involved in the heme biosynthesis. Catalyzes the anaerobic oxidative decarboxylation of propionate groups of rings A and B of coproporphyrinogen III to yield the vinyl groups in protoporphyrinogen IX.</text>
</comment>
<dbReference type="GO" id="GO:0046872">
    <property type="term" value="F:metal ion binding"/>
    <property type="evidence" value="ECO:0007669"/>
    <property type="project" value="UniProtKB-KW"/>
</dbReference>
<keyword evidence="8 15" id="KW-0479">Metal-binding</keyword>
<dbReference type="AlphaFoldDB" id="A0A2W5UT45"/>
<feature type="binding site" evidence="16">
    <location>
        <position position="178"/>
    </location>
    <ligand>
        <name>S-adenosyl-L-methionine</name>
        <dbReference type="ChEBI" id="CHEBI:59789"/>
        <label>2</label>
    </ligand>
</feature>
<dbReference type="InterPro" id="IPR023404">
    <property type="entry name" value="rSAM_horseshoe"/>
</dbReference>
<feature type="binding site" evidence="16">
    <location>
        <position position="249"/>
    </location>
    <ligand>
        <name>S-adenosyl-L-methionine</name>
        <dbReference type="ChEBI" id="CHEBI:59789"/>
        <label>2</label>
    </ligand>
</feature>
<feature type="binding site" evidence="16">
    <location>
        <begin position="119"/>
        <end position="120"/>
    </location>
    <ligand>
        <name>S-adenosyl-L-methionine</name>
        <dbReference type="ChEBI" id="CHEBI:59789"/>
        <label>2</label>
    </ligand>
</feature>
<feature type="binding site" evidence="16">
    <location>
        <begin position="73"/>
        <end position="75"/>
    </location>
    <ligand>
        <name>S-adenosyl-L-methionine</name>
        <dbReference type="ChEBI" id="CHEBI:59789"/>
        <label>2</label>
    </ligand>
</feature>
<dbReference type="SMART" id="SM00729">
    <property type="entry name" value="Elp3"/>
    <property type="match status" value="1"/>
</dbReference>
<accession>A0A2W5UT45</accession>
<reference evidence="19 20" key="1">
    <citation type="submission" date="2017-08" db="EMBL/GenBank/DDBJ databases">
        <title>Infants hospitalized years apart are colonized by the same room-sourced microbial strains.</title>
        <authorList>
            <person name="Brooks B."/>
            <person name="Olm M.R."/>
            <person name="Firek B.A."/>
            <person name="Baker R."/>
            <person name="Thomas B.C."/>
            <person name="Morowitz M.J."/>
            <person name="Banfield J.F."/>
        </authorList>
    </citation>
    <scope>NUCLEOTIDE SEQUENCE [LARGE SCALE GENOMIC DNA]</scope>
    <source>
        <strain evidence="19">S2_003_000_R2_4</strain>
    </source>
</reference>
<feature type="binding site" evidence="16">
    <location>
        <position position="190"/>
    </location>
    <ligand>
        <name>S-adenosyl-L-methionine</name>
        <dbReference type="ChEBI" id="CHEBI:59789"/>
        <label>2</label>
    </ligand>
</feature>
<dbReference type="InterPro" id="IPR006638">
    <property type="entry name" value="Elp3/MiaA/NifB-like_rSAM"/>
</dbReference>
<dbReference type="Pfam" id="PF06969">
    <property type="entry name" value="HemN_C"/>
    <property type="match status" value="1"/>
</dbReference>
<dbReference type="GO" id="GO:0051539">
    <property type="term" value="F:4 iron, 4 sulfur cluster binding"/>
    <property type="evidence" value="ECO:0007669"/>
    <property type="project" value="UniProtKB-KW"/>
</dbReference>
<keyword evidence="5 15" id="KW-0004">4Fe-4S</keyword>
<evidence type="ECO:0000313" key="20">
    <source>
        <dbReference type="Proteomes" id="UP000249393"/>
    </source>
</evidence>
<dbReference type="InterPro" id="IPR007197">
    <property type="entry name" value="rSAM"/>
</dbReference>
<dbReference type="PANTHER" id="PTHR13932:SF6">
    <property type="entry name" value="OXYGEN-INDEPENDENT COPROPORPHYRINOGEN III OXIDASE"/>
    <property type="match status" value="1"/>
</dbReference>
<dbReference type="Gene3D" id="1.10.10.920">
    <property type="match status" value="1"/>
</dbReference>
<evidence type="ECO:0000256" key="6">
    <source>
        <dbReference type="ARBA" id="ARBA00022490"/>
    </source>
</evidence>
<evidence type="ECO:0000256" key="9">
    <source>
        <dbReference type="ARBA" id="ARBA00023002"/>
    </source>
</evidence>
<gene>
    <name evidence="19" type="primary">hemN</name>
    <name evidence="19" type="ORF">DI526_21290</name>
</gene>
<dbReference type="EMBL" id="QFQZ01000109">
    <property type="protein sequence ID" value="PZR30880.1"/>
    <property type="molecule type" value="Genomic_DNA"/>
</dbReference>
<feature type="binding site" evidence="17">
    <location>
        <position position="71"/>
    </location>
    <ligand>
        <name>[4Fe-4S] cluster</name>
        <dbReference type="ChEBI" id="CHEBI:49883"/>
        <note>4Fe-4S-S-AdoMet</note>
    </ligand>
</feature>
<dbReference type="RefSeq" id="WP_304282503.1">
    <property type="nucleotide sequence ID" value="NZ_QFQZ01000109.1"/>
</dbReference>
<evidence type="ECO:0000256" key="5">
    <source>
        <dbReference type="ARBA" id="ARBA00022485"/>
    </source>
</evidence>
<protein>
    <recommendedName>
        <fullName evidence="15">Coproporphyrinogen-III oxidase</fullName>
        <ecNumber evidence="15">1.3.98.3</ecNumber>
    </recommendedName>
</protein>
<feature type="binding site" evidence="16">
    <location>
        <position position="335"/>
    </location>
    <ligand>
        <name>S-adenosyl-L-methionine</name>
        <dbReference type="ChEBI" id="CHEBI:59789"/>
        <label>1</label>
    </ligand>
</feature>
<evidence type="ECO:0000256" key="12">
    <source>
        <dbReference type="ARBA" id="ARBA00023244"/>
    </source>
</evidence>
<evidence type="ECO:0000256" key="17">
    <source>
        <dbReference type="PIRSR" id="PIRSR000167-2"/>
    </source>
</evidence>
<evidence type="ECO:0000256" key="10">
    <source>
        <dbReference type="ARBA" id="ARBA00023004"/>
    </source>
</evidence>
<evidence type="ECO:0000256" key="15">
    <source>
        <dbReference type="PIRNR" id="PIRNR000167"/>
    </source>
</evidence>
<dbReference type="GO" id="GO:0006782">
    <property type="term" value="P:protoporphyrinogen IX biosynthetic process"/>
    <property type="evidence" value="ECO:0007669"/>
    <property type="project" value="UniProtKB-UniPathway"/>
</dbReference>
<evidence type="ECO:0000256" key="2">
    <source>
        <dbReference type="ARBA" id="ARBA00004785"/>
    </source>
</evidence>
<feature type="binding site" evidence="16">
    <location>
        <position position="61"/>
    </location>
    <ligand>
        <name>S-adenosyl-L-methionine</name>
        <dbReference type="ChEBI" id="CHEBI:59789"/>
        <label>1</label>
    </ligand>
</feature>
<dbReference type="CDD" id="cd01335">
    <property type="entry name" value="Radical_SAM"/>
    <property type="match status" value="1"/>
</dbReference>
<dbReference type="Pfam" id="PF04055">
    <property type="entry name" value="Radical_SAM"/>
    <property type="match status" value="1"/>
</dbReference>